<comment type="caution">
    <text evidence="1">The sequence shown here is derived from an EMBL/GenBank/DDBJ whole genome shotgun (WGS) entry which is preliminary data.</text>
</comment>
<dbReference type="AlphaFoldDB" id="A0AAW9A8D7"/>
<proteinExistence type="predicted"/>
<dbReference type="InterPro" id="IPR020516">
    <property type="entry name" value="Uncharacterised_YxcD"/>
</dbReference>
<name>A0AAW9A8D7_9BACL</name>
<dbReference type="EMBL" id="JAUBDJ010000005">
    <property type="protein sequence ID" value="MDW0117260.1"/>
    <property type="molecule type" value="Genomic_DNA"/>
</dbReference>
<reference evidence="1 2" key="1">
    <citation type="submission" date="2023-06" db="EMBL/GenBank/DDBJ databases">
        <title>Sporosarcina sp. nov., isolated from Korean traditional fermented seafood 'Jeotgal'.</title>
        <authorList>
            <person name="Yang A.I."/>
            <person name="Shin N.-R."/>
        </authorList>
    </citation>
    <scope>NUCLEOTIDE SEQUENCE [LARGE SCALE GENOMIC DNA]</scope>
    <source>
        <strain evidence="1 2">KCTC43456</strain>
    </source>
</reference>
<dbReference type="Proteomes" id="UP001271648">
    <property type="component" value="Unassembled WGS sequence"/>
</dbReference>
<evidence type="ECO:0000313" key="2">
    <source>
        <dbReference type="Proteomes" id="UP001271648"/>
    </source>
</evidence>
<accession>A0AAW9A8D7</accession>
<gene>
    <name evidence="1" type="ORF">QTL97_09965</name>
</gene>
<sequence>MAELMMSEQDIINAICLEQAWKHENVLPENVEVELIYDDDEGFSAEVEFFDKKYVIGSFEMIQSIRFYIKEVLQGDPYAASIKLLLDREEGIIASIQ</sequence>
<protein>
    <submittedName>
        <fullName evidence="1">DUF2653 family protein</fullName>
    </submittedName>
</protein>
<dbReference type="RefSeq" id="WP_283732123.1">
    <property type="nucleotide sequence ID" value="NZ_CP125968.1"/>
</dbReference>
<keyword evidence="2" id="KW-1185">Reference proteome</keyword>
<evidence type="ECO:0000313" key="1">
    <source>
        <dbReference type="EMBL" id="MDW0117260.1"/>
    </source>
</evidence>
<organism evidence="1 2">
    <name type="scientific">Sporosarcina thermotolerans</name>
    <dbReference type="NCBI Taxonomy" id="633404"/>
    <lineage>
        <taxon>Bacteria</taxon>
        <taxon>Bacillati</taxon>
        <taxon>Bacillota</taxon>
        <taxon>Bacilli</taxon>
        <taxon>Bacillales</taxon>
        <taxon>Caryophanaceae</taxon>
        <taxon>Sporosarcina</taxon>
    </lineage>
</organism>
<dbReference type="Pfam" id="PF10850">
    <property type="entry name" value="DUF2653"/>
    <property type="match status" value="1"/>
</dbReference>